<feature type="region of interest" description="Disordered" evidence="1">
    <location>
        <begin position="72"/>
        <end position="91"/>
    </location>
</feature>
<sequence length="300" mass="31802">MTLHAIVAAFGGDLYQGGRRANVPAPGHSAHDRSVSLLLSEGRVVIHGFGAADWREMRDLLRSSGFIDDAGRLTGAGQAGASPPRPNRQIRSETARRLWDGGVALASGDPASRHLRRRAVVGGHNASGLRFHPSAPISVYREGSRSRPALVAQVSDADDALTAVEITYLEANGLVAAGLTLSRKTVGIVPPGAAVRLSPSAAEMLVGEGVMTTLSAIERFQLPGWALMSANNLAVWVPPPEVQRLLIAADSGAVGQGAADRLRRRLVRTGINVRILWPDPPLGDWNEVACAVRKRGERGR</sequence>
<dbReference type="Pfam" id="PF23639">
    <property type="entry name" value="DUF7146"/>
    <property type="match status" value="1"/>
</dbReference>
<organism evidence="4 5">
    <name type="scientific">Brevundimonas subvibrioides</name>
    <dbReference type="NCBI Taxonomy" id="74313"/>
    <lineage>
        <taxon>Bacteria</taxon>
        <taxon>Pseudomonadati</taxon>
        <taxon>Pseudomonadota</taxon>
        <taxon>Alphaproteobacteria</taxon>
        <taxon>Caulobacterales</taxon>
        <taxon>Caulobacteraceae</taxon>
        <taxon>Brevundimonas</taxon>
    </lineage>
</organism>
<dbReference type="InterPro" id="IPR006171">
    <property type="entry name" value="TOPRIM_dom"/>
</dbReference>
<evidence type="ECO:0000256" key="1">
    <source>
        <dbReference type="SAM" id="MobiDB-lite"/>
    </source>
</evidence>
<name>A0A258HNY7_9CAUL</name>
<evidence type="ECO:0000313" key="4">
    <source>
        <dbReference type="EMBL" id="OYX58033.1"/>
    </source>
</evidence>
<evidence type="ECO:0000313" key="5">
    <source>
        <dbReference type="Proteomes" id="UP000216147"/>
    </source>
</evidence>
<dbReference type="InterPro" id="IPR034154">
    <property type="entry name" value="TOPRIM_DnaG/twinkle"/>
</dbReference>
<feature type="domain" description="Toprim" evidence="2">
    <location>
        <begin position="204"/>
        <end position="291"/>
    </location>
</feature>
<dbReference type="Pfam" id="PF13362">
    <property type="entry name" value="Toprim_3"/>
    <property type="match status" value="1"/>
</dbReference>
<comment type="caution">
    <text evidence="4">The sequence shown here is derived from an EMBL/GenBank/DDBJ whole genome shotgun (WGS) entry which is preliminary data.</text>
</comment>
<dbReference type="CDD" id="cd01029">
    <property type="entry name" value="TOPRIM_primases"/>
    <property type="match status" value="1"/>
</dbReference>
<gene>
    <name evidence="4" type="ORF">B7Y86_03195</name>
</gene>
<evidence type="ECO:0000259" key="2">
    <source>
        <dbReference type="Pfam" id="PF13362"/>
    </source>
</evidence>
<evidence type="ECO:0000259" key="3">
    <source>
        <dbReference type="Pfam" id="PF23639"/>
    </source>
</evidence>
<feature type="domain" description="DUF7146" evidence="3">
    <location>
        <begin position="91"/>
        <end position="197"/>
    </location>
</feature>
<dbReference type="EMBL" id="NCEQ01000003">
    <property type="protein sequence ID" value="OYX58033.1"/>
    <property type="molecule type" value="Genomic_DNA"/>
</dbReference>
<reference evidence="4 5" key="1">
    <citation type="submission" date="2017-03" db="EMBL/GenBank/DDBJ databases">
        <title>Lifting the veil on microbial sulfur biogeochemistry in mining wastewaters.</title>
        <authorList>
            <person name="Kantor R.S."/>
            <person name="Colenbrander Nelson T."/>
            <person name="Marshall S."/>
            <person name="Bennett D."/>
            <person name="Apte S."/>
            <person name="Camacho D."/>
            <person name="Thomas B.C."/>
            <person name="Warren L.A."/>
            <person name="Banfield J.F."/>
        </authorList>
    </citation>
    <scope>NUCLEOTIDE SEQUENCE [LARGE SCALE GENOMIC DNA]</scope>
    <source>
        <strain evidence="4">32-68-21</strain>
    </source>
</reference>
<proteinExistence type="predicted"/>
<protein>
    <submittedName>
        <fullName evidence="4">Uncharacterized protein</fullName>
    </submittedName>
</protein>
<accession>A0A258HNY7</accession>
<dbReference type="Proteomes" id="UP000216147">
    <property type="component" value="Unassembled WGS sequence"/>
</dbReference>
<dbReference type="InterPro" id="IPR055570">
    <property type="entry name" value="DUF7146"/>
</dbReference>
<dbReference type="AlphaFoldDB" id="A0A258HNY7"/>